<dbReference type="OrthoDB" id="9943481at2"/>
<gene>
    <name evidence="2" type="ORF">GA0070620_5734</name>
</gene>
<sequence length="89" mass="9376">MSPLARPDMAGAGALGRCRTHRRPLMAEPAAPLDEQIATERLARESLAYLDGNPGPSPLPRSPRRKGTCPDCVTAVAVAAAAYLHGDDQ</sequence>
<accession>A0A1C3NC68</accession>
<protein>
    <submittedName>
        <fullName evidence="2">Uncharacterized protein</fullName>
    </submittedName>
</protein>
<feature type="region of interest" description="Disordered" evidence="1">
    <location>
        <begin position="48"/>
        <end position="68"/>
    </location>
</feature>
<keyword evidence="3" id="KW-1185">Reference proteome</keyword>
<dbReference type="Proteomes" id="UP000199393">
    <property type="component" value="Chromosome I"/>
</dbReference>
<feature type="region of interest" description="Disordered" evidence="1">
    <location>
        <begin position="1"/>
        <end position="23"/>
    </location>
</feature>
<dbReference type="RefSeq" id="WP_091595921.1">
    <property type="nucleotide sequence ID" value="NZ_JBHRWG010000002.1"/>
</dbReference>
<dbReference type="STRING" id="307121.GA0070620_5734"/>
<evidence type="ECO:0000313" key="2">
    <source>
        <dbReference type="EMBL" id="SBV30141.1"/>
    </source>
</evidence>
<dbReference type="AlphaFoldDB" id="A0A1C3NC68"/>
<name>A0A1C3NC68_9ACTN</name>
<proteinExistence type="predicted"/>
<evidence type="ECO:0000256" key="1">
    <source>
        <dbReference type="SAM" id="MobiDB-lite"/>
    </source>
</evidence>
<evidence type="ECO:0000313" key="3">
    <source>
        <dbReference type="Proteomes" id="UP000199393"/>
    </source>
</evidence>
<organism evidence="2 3">
    <name type="scientific">Micromonospora krabiensis</name>
    <dbReference type="NCBI Taxonomy" id="307121"/>
    <lineage>
        <taxon>Bacteria</taxon>
        <taxon>Bacillati</taxon>
        <taxon>Actinomycetota</taxon>
        <taxon>Actinomycetes</taxon>
        <taxon>Micromonosporales</taxon>
        <taxon>Micromonosporaceae</taxon>
        <taxon>Micromonospora</taxon>
    </lineage>
</organism>
<reference evidence="3" key="1">
    <citation type="submission" date="2016-06" db="EMBL/GenBank/DDBJ databases">
        <authorList>
            <person name="Varghese N."/>
            <person name="Submissions Spin"/>
        </authorList>
    </citation>
    <scope>NUCLEOTIDE SEQUENCE [LARGE SCALE GENOMIC DNA]</scope>
    <source>
        <strain evidence="3">DSM 45344</strain>
    </source>
</reference>
<dbReference type="EMBL" id="LT598496">
    <property type="protein sequence ID" value="SBV30141.1"/>
    <property type="molecule type" value="Genomic_DNA"/>
</dbReference>